<keyword evidence="3 5" id="KW-0133">Cell shape</keyword>
<evidence type="ECO:0000256" key="2">
    <source>
        <dbReference type="ARBA" id="ARBA00013855"/>
    </source>
</evidence>
<dbReference type="RefSeq" id="WP_136953979.1">
    <property type="nucleotide sequence ID" value="NZ_CP039712.1"/>
</dbReference>
<dbReference type="GO" id="GO:0005886">
    <property type="term" value="C:plasma membrane"/>
    <property type="evidence" value="ECO:0007669"/>
    <property type="project" value="TreeGrafter"/>
</dbReference>
<evidence type="ECO:0000256" key="1">
    <source>
        <dbReference type="ARBA" id="ARBA00009369"/>
    </source>
</evidence>
<evidence type="ECO:0000256" key="5">
    <source>
        <dbReference type="PIRNR" id="PIRNR038471"/>
    </source>
</evidence>
<evidence type="ECO:0000313" key="8">
    <source>
        <dbReference type="Proteomes" id="UP000298615"/>
    </source>
</evidence>
<sequence>MKKFNLSKNMIIAIILTIVVVILISVSALQRDRKNETNVFQAVTNDLVATLDKGLSYPIRTIQKGIHVIGDIFGTYEENSELKKRLDSYAEVQVENDLLQKENKELREQLELGATLTTQEKVNANVISRSPDNWQDILIIDKGSVDGIEVDMPVMGSKGLIGRVIAVNNISSKIELLTSTNQNSNYFPVMINLAGGEPVFGLLENYDETTNMFIVKQLNSTEGIKKDDQVLTSGLGSSSPKGLIVGTVEKIETTNFGLEKEVYVKPASSLYDISVVTVVKRMAGSEE</sequence>
<dbReference type="PANTHER" id="PTHR34138:SF1">
    <property type="entry name" value="CELL SHAPE-DETERMINING PROTEIN MREC"/>
    <property type="match status" value="1"/>
</dbReference>
<dbReference type="InterPro" id="IPR055342">
    <property type="entry name" value="MreC_beta-barrel_core"/>
</dbReference>
<evidence type="ECO:0000256" key="4">
    <source>
        <dbReference type="ARBA" id="ARBA00032089"/>
    </source>
</evidence>
<gene>
    <name evidence="7" type="primary">mreC</name>
    <name evidence="7" type="ORF">FA707_09540</name>
</gene>
<feature type="domain" description="Rod shape-determining protein MreC beta-barrel core" evidence="6">
    <location>
        <begin position="126"/>
        <end position="280"/>
    </location>
</feature>
<dbReference type="Proteomes" id="UP000298615">
    <property type="component" value="Chromosome"/>
</dbReference>
<name>A0A4D7CXK3_9ENTE</name>
<dbReference type="EMBL" id="CP039712">
    <property type="protein sequence ID" value="QCI87157.1"/>
    <property type="molecule type" value="Genomic_DNA"/>
</dbReference>
<dbReference type="GO" id="GO:0008360">
    <property type="term" value="P:regulation of cell shape"/>
    <property type="evidence" value="ECO:0007669"/>
    <property type="project" value="UniProtKB-KW"/>
</dbReference>
<dbReference type="OrthoDB" id="9792313at2"/>
<comment type="function">
    <text evidence="5">Involved in formation and maintenance of cell shape.</text>
</comment>
<dbReference type="PANTHER" id="PTHR34138">
    <property type="entry name" value="CELL SHAPE-DETERMINING PROTEIN MREC"/>
    <property type="match status" value="1"/>
</dbReference>
<keyword evidence="8" id="KW-1185">Reference proteome</keyword>
<dbReference type="InterPro" id="IPR007221">
    <property type="entry name" value="MreC"/>
</dbReference>
<dbReference type="AlphaFoldDB" id="A0A4D7CXK3"/>
<evidence type="ECO:0000256" key="3">
    <source>
        <dbReference type="ARBA" id="ARBA00022960"/>
    </source>
</evidence>
<protein>
    <recommendedName>
        <fullName evidence="2 5">Cell shape-determining protein MreC</fullName>
    </recommendedName>
    <alternativeName>
        <fullName evidence="4 5">Cell shape protein MreC</fullName>
    </alternativeName>
</protein>
<evidence type="ECO:0000259" key="6">
    <source>
        <dbReference type="Pfam" id="PF04085"/>
    </source>
</evidence>
<dbReference type="Gene3D" id="2.40.10.340">
    <property type="entry name" value="Rod shape-determining protein MreC, domain 1"/>
    <property type="match status" value="1"/>
</dbReference>
<dbReference type="Gene3D" id="1.20.5.490">
    <property type="entry name" value="Single helix bin"/>
    <property type="match status" value="1"/>
</dbReference>
<dbReference type="InterPro" id="IPR042175">
    <property type="entry name" value="Cell/Rod_MreC_2"/>
</dbReference>
<dbReference type="NCBIfam" id="TIGR00219">
    <property type="entry name" value="mreC"/>
    <property type="match status" value="1"/>
</dbReference>
<evidence type="ECO:0000313" key="7">
    <source>
        <dbReference type="EMBL" id="QCI87157.1"/>
    </source>
</evidence>
<reference evidence="7 8" key="1">
    <citation type="submission" date="2019-04" db="EMBL/GenBank/DDBJ databases">
        <title>Vagococcus sp. nov., isolated from faeces of yaks (Bos grunniens).</title>
        <authorList>
            <person name="Ge Y."/>
        </authorList>
    </citation>
    <scope>NUCLEOTIDE SEQUENCE [LARGE SCALE GENOMIC DNA]</scope>
    <source>
        <strain evidence="7 8">MN-17</strain>
    </source>
</reference>
<accession>A0A4D7CXK3</accession>
<dbReference type="InterPro" id="IPR042177">
    <property type="entry name" value="Cell/Rod_1"/>
</dbReference>
<dbReference type="Gene3D" id="2.40.10.350">
    <property type="entry name" value="Rod shape-determining protein MreC, domain 2"/>
    <property type="match status" value="1"/>
</dbReference>
<proteinExistence type="inferred from homology"/>
<dbReference type="KEGG" id="vao:FA707_09540"/>
<dbReference type="Pfam" id="PF04085">
    <property type="entry name" value="MreC"/>
    <property type="match status" value="1"/>
</dbReference>
<organism evidence="7 8">
    <name type="scientific">Vagococcus zengguangii</name>
    <dbReference type="NCBI Taxonomy" id="2571750"/>
    <lineage>
        <taxon>Bacteria</taxon>
        <taxon>Bacillati</taxon>
        <taxon>Bacillota</taxon>
        <taxon>Bacilli</taxon>
        <taxon>Lactobacillales</taxon>
        <taxon>Enterococcaceae</taxon>
        <taxon>Vagococcus</taxon>
    </lineage>
</organism>
<dbReference type="PIRSF" id="PIRSF038471">
    <property type="entry name" value="MreC"/>
    <property type="match status" value="1"/>
</dbReference>
<comment type="similarity">
    <text evidence="1 5">Belongs to the MreC family.</text>
</comment>